<dbReference type="InterPro" id="IPR017850">
    <property type="entry name" value="Alkaline_phosphatase_core_sf"/>
</dbReference>
<sequence length="407" mass="44986">MSLRRVCLLLLDSLGVGESLDANKYNDQGSNTFGNIYMACSNGKADLVGIRSGKLNIPNLSKLGIYHVAVASSGIDLVDLSVLDKPLGYYGYAVEKSFGKDTPSGHWEITGVPTVLPWGYFPNTDPCFPKDLISEFIKQANLPGVLGQKHSSGTVIIEEFGEEHLRTGKPIIYTSNDSIFQIAAHEDIFNIRQLYDICKIAKILVDKYNISRVVARPFSGKPGSFFRTENRRDYIGEPPESTLLDILKENNREVITIGKVSDIYSNRGCTRIIKGKNNMALFDATLSALKSASYGSLIFTNFVDFDSVYGHRRNVAGYANALELFDSRLPELFSILREDDLVFIVSDHGCDPTFSGFGHTREHIPILGFGPKISSNFIGRRDTFADIGQSIAEYLNVGPLMHGISFI</sequence>
<dbReference type="Pfam" id="PF01676">
    <property type="entry name" value="Metalloenzyme"/>
    <property type="match status" value="1"/>
</dbReference>
<evidence type="ECO:0000256" key="1">
    <source>
        <dbReference type="ARBA" id="ARBA00010373"/>
    </source>
</evidence>
<feature type="binding site" evidence="4">
    <location>
        <position position="359"/>
    </location>
    <ligand>
        <name>Mn(2+)</name>
        <dbReference type="ChEBI" id="CHEBI:29035"/>
        <label>2</label>
    </ligand>
</feature>
<proteinExistence type="inferred from homology"/>
<dbReference type="CDD" id="cd16009">
    <property type="entry name" value="PPM"/>
    <property type="match status" value="1"/>
</dbReference>
<dbReference type="RefSeq" id="WP_338521480.1">
    <property type="nucleotide sequence ID" value="NZ_CP135136.1"/>
</dbReference>
<keyword evidence="8" id="KW-1185">Reference proteome</keyword>
<keyword evidence="4 7" id="KW-0413">Isomerase</keyword>
<gene>
    <name evidence="4" type="primary">deoB</name>
    <name evidence="7" type="ORF">RQL38_02330</name>
</gene>
<dbReference type="PANTHER" id="PTHR21110:SF0">
    <property type="entry name" value="PHOSPHOPENTOMUTASE"/>
    <property type="match status" value="1"/>
</dbReference>
<feature type="binding site" evidence="4">
    <location>
        <position position="347"/>
    </location>
    <ligand>
        <name>Mn(2+)</name>
        <dbReference type="ChEBI" id="CHEBI:29035"/>
        <label>1</label>
    </ligand>
</feature>
<comment type="catalytic activity">
    <reaction evidence="4">
        <text>2-deoxy-alpha-D-ribose 1-phosphate = 2-deoxy-D-ribose 5-phosphate</text>
        <dbReference type="Rhea" id="RHEA:27658"/>
        <dbReference type="ChEBI" id="CHEBI:57259"/>
        <dbReference type="ChEBI" id="CHEBI:62877"/>
        <dbReference type="EC" id="5.4.2.7"/>
    </reaction>
</comment>
<reference evidence="7" key="1">
    <citation type="submission" date="2023-09" db="EMBL/GenBank/DDBJ databases">
        <title>Genomes of two closely related lineages of the louse Polyplax serrata with different host specificities.</title>
        <authorList>
            <person name="Martinu J."/>
            <person name="Tarabai H."/>
            <person name="Stefka J."/>
            <person name="Hypsa V."/>
        </authorList>
    </citation>
    <scope>NUCLEOTIDE SEQUENCE [LARGE SCALE GENOMIC DNA]</scope>
    <source>
        <strain evidence="7">HR10_N</strain>
    </source>
</reference>
<feature type="binding site" evidence="4">
    <location>
        <position position="306"/>
    </location>
    <ligand>
        <name>Mn(2+)</name>
        <dbReference type="ChEBI" id="CHEBI:29035"/>
        <label>2</label>
    </ligand>
</feature>
<dbReference type="InterPro" id="IPR010045">
    <property type="entry name" value="DeoB"/>
</dbReference>
<comment type="cofactor">
    <cofactor evidence="4">
        <name>Mn(2+)</name>
        <dbReference type="ChEBI" id="CHEBI:29035"/>
    </cofactor>
    <text evidence="4">Binds 2 manganese ions.</text>
</comment>
<dbReference type="InterPro" id="IPR024052">
    <property type="entry name" value="Phosphopentomutase_DeoB_cap_sf"/>
</dbReference>
<comment type="catalytic activity">
    <reaction evidence="4">
        <text>alpha-D-ribose 1-phosphate = D-ribose 5-phosphate</text>
        <dbReference type="Rhea" id="RHEA:18793"/>
        <dbReference type="ChEBI" id="CHEBI:57720"/>
        <dbReference type="ChEBI" id="CHEBI:78346"/>
        <dbReference type="EC" id="5.4.2.7"/>
    </reaction>
</comment>
<protein>
    <recommendedName>
        <fullName evidence="4 5">Phosphopentomutase</fullName>
        <ecNumber evidence="4 5">5.4.2.7</ecNumber>
    </recommendedName>
    <alternativeName>
        <fullName evidence="4">Phosphodeoxyribomutase</fullName>
    </alternativeName>
</protein>
<keyword evidence="2 4" id="KW-0479">Metal-binding</keyword>
<evidence type="ECO:0000313" key="7">
    <source>
        <dbReference type="EMBL" id="WWR11971.1"/>
    </source>
</evidence>
<keyword evidence="3 4" id="KW-0464">Manganese</keyword>
<dbReference type="EMBL" id="CP135136">
    <property type="protein sequence ID" value="WWR11971.1"/>
    <property type="molecule type" value="Genomic_DNA"/>
</dbReference>
<feature type="binding site" evidence="4">
    <location>
        <position position="311"/>
    </location>
    <ligand>
        <name>Mn(2+)</name>
        <dbReference type="ChEBI" id="CHEBI:29035"/>
        <label>2</label>
    </ligand>
</feature>
<dbReference type="SUPFAM" id="SSF53649">
    <property type="entry name" value="Alkaline phosphatase-like"/>
    <property type="match status" value="1"/>
</dbReference>
<dbReference type="EC" id="5.4.2.7" evidence="4 5"/>
<name>A0ABZ2GZV5_9GAMM</name>
<evidence type="ECO:0000256" key="5">
    <source>
        <dbReference type="NCBIfam" id="TIGR01696"/>
    </source>
</evidence>
<dbReference type="NCBIfam" id="NF003766">
    <property type="entry name" value="PRK05362.1"/>
    <property type="match status" value="1"/>
</dbReference>
<comment type="pathway">
    <text evidence="4">Carbohydrate degradation; 2-deoxy-D-ribose 1-phosphate degradation; D-glyceraldehyde 3-phosphate and acetaldehyde from 2-deoxy-alpha-D-ribose 1-phosphate: step 1/2.</text>
</comment>
<evidence type="ECO:0000256" key="4">
    <source>
        <dbReference type="HAMAP-Rule" id="MF_00740"/>
    </source>
</evidence>
<dbReference type="Gene3D" id="3.40.720.10">
    <property type="entry name" value="Alkaline Phosphatase, subunit A"/>
    <property type="match status" value="1"/>
</dbReference>
<evidence type="ECO:0000256" key="3">
    <source>
        <dbReference type="ARBA" id="ARBA00023211"/>
    </source>
</evidence>
<evidence type="ECO:0000259" key="6">
    <source>
        <dbReference type="Pfam" id="PF01676"/>
    </source>
</evidence>
<feature type="domain" description="Metalloenzyme" evidence="6">
    <location>
        <begin position="5"/>
        <end position="397"/>
    </location>
</feature>
<accession>A0ABZ2GZV5</accession>
<dbReference type="PANTHER" id="PTHR21110">
    <property type="entry name" value="PHOSPHOPENTOMUTASE"/>
    <property type="match status" value="1"/>
</dbReference>
<dbReference type="SUPFAM" id="SSF143856">
    <property type="entry name" value="DeoB insert domain-like"/>
    <property type="match status" value="1"/>
</dbReference>
<dbReference type="Proteomes" id="UP001360424">
    <property type="component" value="Chromosome"/>
</dbReference>
<dbReference type="Gene3D" id="3.30.70.1250">
    <property type="entry name" value="Phosphopentomutase"/>
    <property type="match status" value="1"/>
</dbReference>
<comment type="subcellular location">
    <subcellularLocation>
        <location evidence="4">Cytoplasm</location>
    </subcellularLocation>
</comment>
<dbReference type="PIRSF" id="PIRSF001491">
    <property type="entry name" value="Ppentomutase"/>
    <property type="match status" value="1"/>
</dbReference>
<organism evidence="7 8">
    <name type="scientific">Candidatus Legionella polyplacis</name>
    <dbReference type="NCBI Taxonomy" id="2005262"/>
    <lineage>
        <taxon>Bacteria</taxon>
        <taxon>Pseudomonadati</taxon>
        <taxon>Pseudomonadota</taxon>
        <taxon>Gammaproteobacteria</taxon>
        <taxon>Legionellales</taxon>
        <taxon>Legionellaceae</taxon>
        <taxon>Legionella</taxon>
    </lineage>
</organism>
<comment type="similarity">
    <text evidence="1 4">Belongs to the phosphopentomutase family.</text>
</comment>
<comment type="function">
    <text evidence="4">Isomerase that catalyzes the conversion of deoxy-ribose 1-phosphate (dRib-1-P) and ribose 1-phosphate (Rib-1-P) to deoxy-ribose 5-phosphate (dRib-5-P) and ribose 5-phosphate (Rib-5-P), respectively.</text>
</comment>
<evidence type="ECO:0000256" key="2">
    <source>
        <dbReference type="ARBA" id="ARBA00022723"/>
    </source>
</evidence>
<evidence type="ECO:0000313" key="8">
    <source>
        <dbReference type="Proteomes" id="UP001360424"/>
    </source>
</evidence>
<dbReference type="GO" id="GO:0008973">
    <property type="term" value="F:phosphopentomutase activity"/>
    <property type="evidence" value="ECO:0007669"/>
    <property type="project" value="UniProtKB-EC"/>
</dbReference>
<keyword evidence="4" id="KW-0963">Cytoplasm</keyword>
<dbReference type="InterPro" id="IPR006124">
    <property type="entry name" value="Metalloenzyme"/>
</dbReference>
<dbReference type="NCBIfam" id="TIGR01696">
    <property type="entry name" value="deoB"/>
    <property type="match status" value="1"/>
</dbReference>
<dbReference type="HAMAP" id="MF_00740">
    <property type="entry name" value="Phosphopentomut"/>
    <property type="match status" value="1"/>
</dbReference>
<feature type="binding site" evidence="4">
    <location>
        <position position="12"/>
    </location>
    <ligand>
        <name>Mn(2+)</name>
        <dbReference type="ChEBI" id="CHEBI:29035"/>
        <label>1</label>
    </ligand>
</feature>
<feature type="binding site" evidence="4">
    <location>
        <position position="348"/>
    </location>
    <ligand>
        <name>Mn(2+)</name>
        <dbReference type="ChEBI" id="CHEBI:29035"/>
        <label>1</label>
    </ligand>
</feature>